<feature type="compositionally biased region" description="Basic and acidic residues" evidence="1">
    <location>
        <begin position="76"/>
        <end position="86"/>
    </location>
</feature>
<sequence>MNYLPPPLNNSESAAVKKEEAALYCIKDALAQAIHPNNYYVHCRIIENPGKTGRQENLQKEMELPASTINYLFDSQQKENQPRDPPDSEGEGESLLSKKDIEEVKCREPGF</sequence>
<organism evidence="2 3">
    <name type="scientific">Smittium mucronatum</name>
    <dbReference type="NCBI Taxonomy" id="133383"/>
    <lineage>
        <taxon>Eukaryota</taxon>
        <taxon>Fungi</taxon>
        <taxon>Fungi incertae sedis</taxon>
        <taxon>Zoopagomycota</taxon>
        <taxon>Kickxellomycotina</taxon>
        <taxon>Harpellomycetes</taxon>
        <taxon>Harpellales</taxon>
        <taxon>Legeriomycetaceae</taxon>
        <taxon>Smittium</taxon>
    </lineage>
</organism>
<dbReference type="EMBL" id="LSSL01001138">
    <property type="protein sequence ID" value="OLY82985.1"/>
    <property type="molecule type" value="Genomic_DNA"/>
</dbReference>
<proteinExistence type="predicted"/>
<dbReference type="Proteomes" id="UP000187455">
    <property type="component" value="Unassembled WGS sequence"/>
</dbReference>
<gene>
    <name evidence="2" type="ORF">AYI68_g2888</name>
</gene>
<reference evidence="2 3" key="1">
    <citation type="journal article" date="2016" name="Mol. Biol. Evol.">
        <title>Genome-Wide Survey of Gut Fungi (Harpellales) Reveals the First Horizontally Transferred Ubiquitin Gene from a Mosquito Host.</title>
        <authorList>
            <person name="Wang Y."/>
            <person name="White M.M."/>
            <person name="Kvist S."/>
            <person name="Moncalvo J.M."/>
        </authorList>
    </citation>
    <scope>NUCLEOTIDE SEQUENCE [LARGE SCALE GENOMIC DNA]</scope>
    <source>
        <strain evidence="2 3">ALG-7-W6</strain>
    </source>
</reference>
<dbReference type="AlphaFoldDB" id="A0A1R0H1J4"/>
<name>A0A1R0H1J4_9FUNG</name>
<keyword evidence="3" id="KW-1185">Reference proteome</keyword>
<evidence type="ECO:0000313" key="3">
    <source>
        <dbReference type="Proteomes" id="UP000187455"/>
    </source>
</evidence>
<feature type="region of interest" description="Disordered" evidence="1">
    <location>
        <begin position="73"/>
        <end position="99"/>
    </location>
</feature>
<dbReference type="STRING" id="133383.A0A1R0H1J4"/>
<accession>A0A1R0H1J4</accession>
<evidence type="ECO:0000256" key="1">
    <source>
        <dbReference type="SAM" id="MobiDB-lite"/>
    </source>
</evidence>
<protein>
    <submittedName>
        <fullName evidence="2">Uncharacterized protein</fullName>
    </submittedName>
</protein>
<comment type="caution">
    <text evidence="2">The sequence shown here is derived from an EMBL/GenBank/DDBJ whole genome shotgun (WGS) entry which is preliminary data.</text>
</comment>
<evidence type="ECO:0000313" key="2">
    <source>
        <dbReference type="EMBL" id="OLY82985.1"/>
    </source>
</evidence>